<organism evidence="2 3">
    <name type="scientific">Alsobacter metallidurans</name>
    <dbReference type="NCBI Taxonomy" id="340221"/>
    <lineage>
        <taxon>Bacteria</taxon>
        <taxon>Pseudomonadati</taxon>
        <taxon>Pseudomonadota</taxon>
        <taxon>Alphaproteobacteria</taxon>
        <taxon>Hyphomicrobiales</taxon>
        <taxon>Alsobacteraceae</taxon>
        <taxon>Alsobacter</taxon>
    </lineage>
</organism>
<keyword evidence="3" id="KW-1185">Reference proteome</keyword>
<reference evidence="2" key="2">
    <citation type="submission" date="2020-09" db="EMBL/GenBank/DDBJ databases">
        <authorList>
            <person name="Sun Q."/>
            <person name="Zhou Y."/>
        </authorList>
    </citation>
    <scope>NUCLEOTIDE SEQUENCE</scope>
    <source>
        <strain evidence="2">CGMCC 1.12214</strain>
    </source>
</reference>
<accession>A0A917MJ59</accession>
<gene>
    <name evidence="2" type="ORF">GCM10007036_38150</name>
</gene>
<proteinExistence type="predicted"/>
<evidence type="ECO:0000313" key="3">
    <source>
        <dbReference type="Proteomes" id="UP000603912"/>
    </source>
</evidence>
<dbReference type="Proteomes" id="UP000603912">
    <property type="component" value="Unassembled WGS sequence"/>
</dbReference>
<dbReference type="AlphaFoldDB" id="A0A917MJ59"/>
<sequence>MSRLPLRPADVAHRLSQRAADPARSGRTAQSDAWKRETFTLPRDEARAKAREAFSRFPKAAYMTEIEWWRELDDGQIEFTIRRLPTAD</sequence>
<comment type="caution">
    <text evidence="2">The sequence shown here is derived from an EMBL/GenBank/DDBJ whole genome shotgun (WGS) entry which is preliminary data.</text>
</comment>
<feature type="region of interest" description="Disordered" evidence="1">
    <location>
        <begin position="1"/>
        <end position="35"/>
    </location>
</feature>
<dbReference type="RefSeq" id="WP_188519259.1">
    <property type="nucleotide sequence ID" value="NZ_BMES01000002.1"/>
</dbReference>
<name>A0A917MJ59_9HYPH</name>
<dbReference type="EMBL" id="BMES01000002">
    <property type="protein sequence ID" value="GGH28742.1"/>
    <property type="molecule type" value="Genomic_DNA"/>
</dbReference>
<evidence type="ECO:0000313" key="2">
    <source>
        <dbReference type="EMBL" id="GGH28742.1"/>
    </source>
</evidence>
<evidence type="ECO:0000256" key="1">
    <source>
        <dbReference type="SAM" id="MobiDB-lite"/>
    </source>
</evidence>
<protein>
    <submittedName>
        <fullName evidence="2">Uncharacterized protein</fullName>
    </submittedName>
</protein>
<reference evidence="2" key="1">
    <citation type="journal article" date="2014" name="Int. J. Syst. Evol. Microbiol.">
        <title>Complete genome sequence of Corynebacterium casei LMG S-19264T (=DSM 44701T), isolated from a smear-ripened cheese.</title>
        <authorList>
            <consortium name="US DOE Joint Genome Institute (JGI-PGF)"/>
            <person name="Walter F."/>
            <person name="Albersmeier A."/>
            <person name="Kalinowski J."/>
            <person name="Ruckert C."/>
        </authorList>
    </citation>
    <scope>NUCLEOTIDE SEQUENCE</scope>
    <source>
        <strain evidence="2">CGMCC 1.12214</strain>
    </source>
</reference>